<keyword evidence="2" id="KW-1185">Reference proteome</keyword>
<evidence type="ECO:0000313" key="1">
    <source>
        <dbReference type="EMBL" id="MBC8580511.1"/>
    </source>
</evidence>
<organism evidence="1 2">
    <name type="scientific">Zhenhengia yiwuensis</name>
    <dbReference type="NCBI Taxonomy" id="2763666"/>
    <lineage>
        <taxon>Bacteria</taxon>
        <taxon>Bacillati</taxon>
        <taxon>Bacillota</taxon>
        <taxon>Clostridia</taxon>
        <taxon>Lachnospirales</taxon>
        <taxon>Lachnospiraceae</taxon>
        <taxon>Zhenhengia</taxon>
    </lineage>
</organism>
<protein>
    <submittedName>
        <fullName evidence="1">Uncharacterized protein</fullName>
    </submittedName>
</protein>
<name>A0A926EG55_9FIRM</name>
<reference evidence="1" key="1">
    <citation type="submission" date="2020-08" db="EMBL/GenBank/DDBJ databases">
        <title>Genome public.</title>
        <authorList>
            <person name="Liu C."/>
            <person name="Sun Q."/>
        </authorList>
    </citation>
    <scope>NUCLEOTIDE SEQUENCE</scope>
    <source>
        <strain evidence="1">NSJ-12</strain>
    </source>
</reference>
<dbReference type="EMBL" id="JACRSY010000022">
    <property type="protein sequence ID" value="MBC8580511.1"/>
    <property type="molecule type" value="Genomic_DNA"/>
</dbReference>
<accession>A0A926EG55</accession>
<gene>
    <name evidence="1" type="ORF">H8718_13325</name>
</gene>
<evidence type="ECO:0000313" key="2">
    <source>
        <dbReference type="Proteomes" id="UP000655830"/>
    </source>
</evidence>
<dbReference type="AlphaFoldDB" id="A0A926EG55"/>
<proteinExistence type="predicted"/>
<comment type="caution">
    <text evidence="1">The sequence shown here is derived from an EMBL/GenBank/DDBJ whole genome shotgun (WGS) entry which is preliminary data.</text>
</comment>
<dbReference type="RefSeq" id="WP_249333282.1">
    <property type="nucleotide sequence ID" value="NZ_JACRSY010000022.1"/>
</dbReference>
<dbReference type="Proteomes" id="UP000655830">
    <property type="component" value="Unassembled WGS sequence"/>
</dbReference>
<sequence>MTALEKQFEEELIKNCQIAEKECGCKLTRFLQTVEKFGGVKTAKEILRKGRLSDGFDKLQEAGRIELTMEAVVCDSKYGDLFTDDEVNSCYEVLCEHGYYK</sequence>